<evidence type="ECO:0000256" key="2">
    <source>
        <dbReference type="ARBA" id="ARBA00022664"/>
    </source>
</evidence>
<dbReference type="GO" id="GO:0071004">
    <property type="term" value="C:U2-type prespliceosome"/>
    <property type="evidence" value="ECO:0007669"/>
    <property type="project" value="TreeGrafter"/>
</dbReference>
<evidence type="ECO:0000256" key="3">
    <source>
        <dbReference type="ARBA" id="ARBA00022728"/>
    </source>
</evidence>
<feature type="domain" description="SURP motif" evidence="8">
    <location>
        <begin position="126"/>
        <end position="168"/>
    </location>
</feature>
<dbReference type="InterPro" id="IPR000061">
    <property type="entry name" value="Surp"/>
</dbReference>
<dbReference type="GO" id="GO:0045292">
    <property type="term" value="P:mRNA cis splicing, via spliceosome"/>
    <property type="evidence" value="ECO:0007669"/>
    <property type="project" value="InterPro"/>
</dbReference>
<dbReference type="PANTHER" id="PTHR15316">
    <property type="entry name" value="SPLICEOSOME ASSOCIATED PROTEIN 114/SWAP SPLICING FACTOR-RELATED"/>
    <property type="match status" value="1"/>
</dbReference>
<organism evidence="9 10">
    <name type="scientific">Knufia fluminis</name>
    <dbReference type="NCBI Taxonomy" id="191047"/>
    <lineage>
        <taxon>Eukaryota</taxon>
        <taxon>Fungi</taxon>
        <taxon>Dikarya</taxon>
        <taxon>Ascomycota</taxon>
        <taxon>Pezizomycotina</taxon>
        <taxon>Eurotiomycetes</taxon>
        <taxon>Chaetothyriomycetidae</taxon>
        <taxon>Chaetothyriales</taxon>
        <taxon>Trichomeriaceae</taxon>
        <taxon>Knufia</taxon>
    </lineage>
</organism>
<gene>
    <name evidence="9" type="primary">PRP21</name>
    <name evidence="9" type="ORF">OHC33_003829</name>
</gene>
<comment type="subcellular location">
    <subcellularLocation>
        <location evidence="1">Nucleus</location>
    </subcellularLocation>
</comment>
<protein>
    <submittedName>
        <fullName evidence="9">SF3a splicing factor complex subunit</fullName>
    </submittedName>
</protein>
<evidence type="ECO:0000313" key="10">
    <source>
        <dbReference type="Proteomes" id="UP001316803"/>
    </source>
</evidence>
<keyword evidence="6" id="KW-0539">Nucleus</keyword>
<evidence type="ECO:0000313" key="9">
    <source>
        <dbReference type="EMBL" id="KAK5955150.1"/>
    </source>
</evidence>
<evidence type="ECO:0000259" key="8">
    <source>
        <dbReference type="PROSITE" id="PS50128"/>
    </source>
</evidence>
<evidence type="ECO:0000256" key="5">
    <source>
        <dbReference type="ARBA" id="ARBA00023187"/>
    </source>
</evidence>
<dbReference type="FunFam" id="1.10.10.790:FF:000015">
    <property type="entry name" value="Splicing factor 3A subunit 1"/>
    <property type="match status" value="1"/>
</dbReference>
<proteinExistence type="predicted"/>
<sequence>MAQNGGANAVDTTGKVPEGIVLPPKDIRAIVEKTAGYVARNGPVFEDRIRDKEQSNSKFSFLSPNDAYAPFYQWRLSEVRAGRNADLSGKVGSATAAPAKPKGPEPPPEFQFSARMPNISSLDLEVLRLTALHTARKGKSWMTNLSQKEARNYQFDFLRPQHSLYNFFQRMVDQYSSLLQTGPEGQKAEQARIREIQDNIQDRFRTLNKAKKRSEYVKHQEKQKQQKEEAEEAERISYAQVDWHDFVVVETVLFTEADDQAELPPPTTLNDLQSASLEQKAMMSLSRPDMRIEEAMPDADMASYAGYQDSYDAYNGYQQGYPSATPVVPSPSPGVPQAFPPQQNYIPFPQASTPQPPQVPSPAPPQPAQREPAPMRIRQDYVPRAQQRTQQSAQTSICPNCKQRIPIAELDEHLRIELLDPSWQEQQRKNAERFSTAGVAGMDVVANLKRLRAQADGGSSDPVAEAAARVLNGDEQAQKRMKGASGDAVAYPGPSVTREPGKGLSVDEQIRNLQSRYGA</sequence>
<dbReference type="GO" id="GO:0071013">
    <property type="term" value="C:catalytic step 2 spliceosome"/>
    <property type="evidence" value="ECO:0007669"/>
    <property type="project" value="TreeGrafter"/>
</dbReference>
<dbReference type="InterPro" id="IPR035967">
    <property type="entry name" value="SWAP/Surp_sf"/>
</dbReference>
<keyword evidence="5" id="KW-0508">mRNA splicing</keyword>
<dbReference type="AlphaFoldDB" id="A0AAN8EJ50"/>
<dbReference type="PANTHER" id="PTHR15316:SF1">
    <property type="entry name" value="SPLICING FACTOR 3A SUBUNIT 1"/>
    <property type="match status" value="1"/>
</dbReference>
<dbReference type="Pfam" id="PF12230">
    <property type="entry name" value="PRP21_like_P"/>
    <property type="match status" value="2"/>
</dbReference>
<feature type="domain" description="SURP motif" evidence="8">
    <location>
        <begin position="30"/>
        <end position="72"/>
    </location>
</feature>
<dbReference type="SMART" id="SM00648">
    <property type="entry name" value="SWAP"/>
    <property type="match status" value="2"/>
</dbReference>
<reference evidence="9 10" key="1">
    <citation type="submission" date="2022-12" db="EMBL/GenBank/DDBJ databases">
        <title>Genomic features and morphological characterization of a novel Knufia sp. strain isolated from spacecraft assembly facility.</title>
        <authorList>
            <person name="Teixeira M."/>
            <person name="Chander A.M."/>
            <person name="Stajich J.E."/>
            <person name="Venkateswaran K."/>
        </authorList>
    </citation>
    <scope>NUCLEOTIDE SEQUENCE [LARGE SCALE GENOMIC DNA]</scope>
    <source>
        <strain evidence="9 10">FJI-L2-BK-P2</strain>
    </source>
</reference>
<dbReference type="InterPro" id="IPR022030">
    <property type="entry name" value="SF3A1_dom"/>
</dbReference>
<dbReference type="Gene3D" id="1.10.10.790">
    <property type="entry name" value="Surp module"/>
    <property type="match status" value="2"/>
</dbReference>
<dbReference type="InterPro" id="IPR045146">
    <property type="entry name" value="SF3A1"/>
</dbReference>
<name>A0AAN8EJ50_9EURO</name>
<evidence type="ECO:0000256" key="7">
    <source>
        <dbReference type="SAM" id="MobiDB-lite"/>
    </source>
</evidence>
<dbReference type="SUPFAM" id="SSF109905">
    <property type="entry name" value="Surp module (SWAP domain)"/>
    <property type="match status" value="2"/>
</dbReference>
<dbReference type="FunFam" id="1.10.10.790:FF:000001">
    <property type="entry name" value="Splicing factor 3a, subunit 1"/>
    <property type="match status" value="1"/>
</dbReference>
<feature type="compositionally biased region" description="Pro residues" evidence="7">
    <location>
        <begin position="354"/>
        <end position="367"/>
    </location>
</feature>
<keyword evidence="10" id="KW-1185">Reference proteome</keyword>
<keyword evidence="2" id="KW-0507">mRNA processing</keyword>
<dbReference type="PROSITE" id="PS50128">
    <property type="entry name" value="SURP"/>
    <property type="match status" value="2"/>
</dbReference>
<dbReference type="GO" id="GO:0003723">
    <property type="term" value="F:RNA binding"/>
    <property type="evidence" value="ECO:0007669"/>
    <property type="project" value="InterPro"/>
</dbReference>
<evidence type="ECO:0000256" key="4">
    <source>
        <dbReference type="ARBA" id="ARBA00022737"/>
    </source>
</evidence>
<keyword evidence="4" id="KW-0677">Repeat</keyword>
<dbReference type="EMBL" id="JAKLMC020000007">
    <property type="protein sequence ID" value="KAK5955150.1"/>
    <property type="molecule type" value="Genomic_DNA"/>
</dbReference>
<dbReference type="Proteomes" id="UP001316803">
    <property type="component" value="Unassembled WGS sequence"/>
</dbReference>
<feature type="region of interest" description="Disordered" evidence="7">
    <location>
        <begin position="337"/>
        <end position="371"/>
    </location>
</feature>
<feature type="compositionally biased region" description="Basic and acidic residues" evidence="7">
    <location>
        <begin position="213"/>
        <end position="228"/>
    </location>
</feature>
<dbReference type="Pfam" id="PF01805">
    <property type="entry name" value="Surp"/>
    <property type="match status" value="2"/>
</dbReference>
<dbReference type="GO" id="GO:0005686">
    <property type="term" value="C:U2 snRNP"/>
    <property type="evidence" value="ECO:0007669"/>
    <property type="project" value="TreeGrafter"/>
</dbReference>
<evidence type="ECO:0000256" key="6">
    <source>
        <dbReference type="ARBA" id="ARBA00023242"/>
    </source>
</evidence>
<comment type="caution">
    <text evidence="9">The sequence shown here is derived from an EMBL/GenBank/DDBJ whole genome shotgun (WGS) entry which is preliminary data.</text>
</comment>
<dbReference type="GO" id="GO:0000381">
    <property type="term" value="P:regulation of alternative mRNA splicing, via spliceosome"/>
    <property type="evidence" value="ECO:0007669"/>
    <property type="project" value="TreeGrafter"/>
</dbReference>
<feature type="region of interest" description="Disordered" evidence="7">
    <location>
        <begin position="211"/>
        <end position="231"/>
    </location>
</feature>
<keyword evidence="3" id="KW-0747">Spliceosome</keyword>
<feature type="region of interest" description="Disordered" evidence="7">
    <location>
        <begin position="475"/>
        <end position="507"/>
    </location>
</feature>
<evidence type="ECO:0000256" key="1">
    <source>
        <dbReference type="ARBA" id="ARBA00004123"/>
    </source>
</evidence>
<accession>A0AAN8EJ50</accession>